<evidence type="ECO:0000313" key="1">
    <source>
        <dbReference type="EMBL" id="EGO02565.1"/>
    </source>
</evidence>
<dbReference type="Proteomes" id="UP000008063">
    <property type="component" value="Unassembled WGS sequence"/>
</dbReference>
<dbReference type="HOGENOM" id="CLU_003703_11_2_1"/>
<evidence type="ECO:0000313" key="2">
    <source>
        <dbReference type="Proteomes" id="UP000008063"/>
    </source>
</evidence>
<dbReference type="EMBL" id="GL945476">
    <property type="protein sequence ID" value="EGO02565.1"/>
    <property type="molecule type" value="Genomic_DNA"/>
</dbReference>
<organism evidence="2">
    <name type="scientific">Serpula lacrymans var. lacrymans (strain S7.3)</name>
    <name type="common">Dry rot fungus</name>
    <dbReference type="NCBI Taxonomy" id="936435"/>
    <lineage>
        <taxon>Eukaryota</taxon>
        <taxon>Fungi</taxon>
        <taxon>Dikarya</taxon>
        <taxon>Basidiomycota</taxon>
        <taxon>Agaricomycotina</taxon>
        <taxon>Agaricomycetes</taxon>
        <taxon>Agaricomycetidae</taxon>
        <taxon>Boletales</taxon>
        <taxon>Coniophorineae</taxon>
        <taxon>Serpulaceae</taxon>
        <taxon>Serpula</taxon>
    </lineage>
</organism>
<protein>
    <submittedName>
        <fullName evidence="1">Uncharacterized protein</fullName>
    </submittedName>
</protein>
<dbReference type="InParanoid" id="F8PLT3"/>
<dbReference type="AlphaFoldDB" id="F8PLT3"/>
<sequence>LDDFLINNKECKTSAMTFYSKIRRVTNSVFLHKVANRYQEFMRVSRQWRHLKYMHWHAFANQPGVSARY</sequence>
<keyword evidence="2" id="KW-1185">Reference proteome</keyword>
<gene>
    <name evidence="1" type="ORF">SERLA73DRAFT_47269</name>
</gene>
<accession>F8PLT3</accession>
<feature type="non-terminal residue" evidence="1">
    <location>
        <position position="1"/>
    </location>
</feature>
<name>F8PLT3_SERL3</name>
<proteinExistence type="predicted"/>
<reference evidence="2" key="1">
    <citation type="journal article" date="2011" name="Science">
        <title>The plant cell wall-decomposing machinery underlies the functional diversity of forest fungi.</title>
        <authorList>
            <person name="Eastwood D.C."/>
            <person name="Floudas D."/>
            <person name="Binder M."/>
            <person name="Majcherczyk A."/>
            <person name="Schneider P."/>
            <person name="Aerts A."/>
            <person name="Asiegbu F.O."/>
            <person name="Baker S.E."/>
            <person name="Barry K."/>
            <person name="Bendiksby M."/>
            <person name="Blumentritt M."/>
            <person name="Coutinho P.M."/>
            <person name="Cullen D."/>
            <person name="de Vries R.P."/>
            <person name="Gathman A."/>
            <person name="Goodell B."/>
            <person name="Henrissat B."/>
            <person name="Ihrmark K."/>
            <person name="Kauserud H."/>
            <person name="Kohler A."/>
            <person name="LaButti K."/>
            <person name="Lapidus A."/>
            <person name="Lavin J.L."/>
            <person name="Lee Y.-H."/>
            <person name="Lindquist E."/>
            <person name="Lilly W."/>
            <person name="Lucas S."/>
            <person name="Morin E."/>
            <person name="Murat C."/>
            <person name="Oguiza J.A."/>
            <person name="Park J."/>
            <person name="Pisabarro A.G."/>
            <person name="Riley R."/>
            <person name="Rosling A."/>
            <person name="Salamov A."/>
            <person name="Schmidt O."/>
            <person name="Schmutz J."/>
            <person name="Skrede I."/>
            <person name="Stenlid J."/>
            <person name="Wiebenga A."/>
            <person name="Xie X."/>
            <person name="Kuees U."/>
            <person name="Hibbett D.S."/>
            <person name="Hoffmeister D."/>
            <person name="Hoegberg N."/>
            <person name="Martin F."/>
            <person name="Grigoriev I.V."/>
            <person name="Watkinson S.C."/>
        </authorList>
    </citation>
    <scope>NUCLEOTIDE SEQUENCE [LARGE SCALE GENOMIC DNA]</scope>
    <source>
        <strain evidence="2">strain S7.3</strain>
    </source>
</reference>
<dbReference type="OrthoDB" id="3149508at2759"/>